<evidence type="ECO:0000256" key="5">
    <source>
        <dbReference type="ARBA" id="ARBA00023136"/>
    </source>
</evidence>
<evidence type="ECO:0000256" key="4">
    <source>
        <dbReference type="ARBA" id="ARBA00022989"/>
    </source>
</evidence>
<keyword evidence="5 6" id="KW-0472">Membrane</keyword>
<feature type="transmembrane region" description="Helical" evidence="6">
    <location>
        <begin position="196"/>
        <end position="217"/>
    </location>
</feature>
<name>A0A077LV33_9MICO</name>
<feature type="transmembrane region" description="Helical" evidence="6">
    <location>
        <begin position="423"/>
        <end position="442"/>
    </location>
</feature>
<evidence type="ECO:0000256" key="1">
    <source>
        <dbReference type="ARBA" id="ARBA00004651"/>
    </source>
</evidence>
<feature type="transmembrane region" description="Helical" evidence="6">
    <location>
        <begin position="264"/>
        <end position="287"/>
    </location>
</feature>
<dbReference type="GO" id="GO:0005886">
    <property type="term" value="C:plasma membrane"/>
    <property type="evidence" value="ECO:0007669"/>
    <property type="project" value="UniProtKB-SubCell"/>
</dbReference>
<dbReference type="OrthoDB" id="7375466at2"/>
<feature type="transmembrane region" description="Helical" evidence="6">
    <location>
        <begin position="293"/>
        <end position="312"/>
    </location>
</feature>
<feature type="transmembrane region" description="Helical" evidence="6">
    <location>
        <begin position="139"/>
        <end position="159"/>
    </location>
</feature>
<dbReference type="EMBL" id="CAJB01000138">
    <property type="protein sequence ID" value="CCH77783.1"/>
    <property type="molecule type" value="Genomic_DNA"/>
</dbReference>
<dbReference type="AlphaFoldDB" id="A0A077LV33"/>
<proteinExistence type="predicted"/>
<gene>
    <name evidence="8" type="ORF">BN12_2220008</name>
</gene>
<feature type="transmembrane region" description="Helical" evidence="6">
    <location>
        <begin position="353"/>
        <end position="375"/>
    </location>
</feature>
<dbReference type="GO" id="GO:0022857">
    <property type="term" value="F:transmembrane transporter activity"/>
    <property type="evidence" value="ECO:0007669"/>
    <property type="project" value="InterPro"/>
</dbReference>
<feature type="transmembrane region" description="Helical" evidence="6">
    <location>
        <begin position="396"/>
        <end position="417"/>
    </location>
</feature>
<dbReference type="CDD" id="cd17321">
    <property type="entry name" value="MFS_MMR_MDR_like"/>
    <property type="match status" value="1"/>
</dbReference>
<dbReference type="SUPFAM" id="SSF103473">
    <property type="entry name" value="MFS general substrate transporter"/>
    <property type="match status" value="1"/>
</dbReference>
<dbReference type="Proteomes" id="UP000035721">
    <property type="component" value="Unassembled WGS sequence"/>
</dbReference>
<feature type="domain" description="Major facilitator superfamily (MFS) profile" evidence="7">
    <location>
        <begin position="10"/>
        <end position="445"/>
    </location>
</feature>
<dbReference type="InterPro" id="IPR020846">
    <property type="entry name" value="MFS_dom"/>
</dbReference>
<protein>
    <submittedName>
        <fullName evidence="8">Major facilitator superfamily MFS_1</fullName>
    </submittedName>
</protein>
<dbReference type="PROSITE" id="PS50850">
    <property type="entry name" value="MFS"/>
    <property type="match status" value="1"/>
</dbReference>
<dbReference type="STRING" id="1194083.BN12_2220008"/>
<evidence type="ECO:0000313" key="9">
    <source>
        <dbReference type="Proteomes" id="UP000035721"/>
    </source>
</evidence>
<dbReference type="InterPro" id="IPR036259">
    <property type="entry name" value="MFS_trans_sf"/>
</dbReference>
<comment type="caution">
    <text evidence="8">The sequence shown here is derived from an EMBL/GenBank/DDBJ whole genome shotgun (WGS) entry which is preliminary data.</text>
</comment>
<evidence type="ECO:0000256" key="2">
    <source>
        <dbReference type="ARBA" id="ARBA00022448"/>
    </source>
</evidence>
<dbReference type="RefSeq" id="WP_083454752.1">
    <property type="nucleotide sequence ID" value="NZ_HF570958.1"/>
</dbReference>
<dbReference type="PANTHER" id="PTHR42718">
    <property type="entry name" value="MAJOR FACILITATOR SUPERFAMILY MULTIDRUG TRANSPORTER MFSC"/>
    <property type="match status" value="1"/>
</dbReference>
<evidence type="ECO:0000256" key="6">
    <source>
        <dbReference type="SAM" id="Phobius"/>
    </source>
</evidence>
<feature type="transmembrane region" description="Helical" evidence="6">
    <location>
        <begin position="109"/>
        <end position="127"/>
    </location>
</feature>
<dbReference type="InterPro" id="IPR011701">
    <property type="entry name" value="MFS"/>
</dbReference>
<keyword evidence="3 6" id="KW-0812">Transmembrane</keyword>
<feature type="transmembrane region" description="Helical" evidence="6">
    <location>
        <begin position="324"/>
        <end position="347"/>
    </location>
</feature>
<keyword evidence="2" id="KW-0813">Transport</keyword>
<evidence type="ECO:0000313" key="8">
    <source>
        <dbReference type="EMBL" id="CCH77783.1"/>
    </source>
</evidence>
<keyword evidence="4 6" id="KW-1133">Transmembrane helix</keyword>
<sequence length="463" mass="45299">MSGNRAGWPLTLALCGGSFLVLLDVTVVNVALPQIGSGMSAGGSGLPWVVDAYSVPLAALLLASGAIGDRIGHGPVLRLGLAAFGAASAACALAPTIGVLIAARVVQGIGAALMLPGTLALLVESTTDEGERNRLVGRWAAIGGAALPAGPVIGGVLVQAASWRAVFWLGVPVSALALIPVLRLPRAAANRVRAGVVDWAGAALLGTGLACLVTAIVQGRDAPWTAGLLGIASLGTAAGFVAVERRATQPLISIPRAARGAVATASGVAGLMNLCALGSLFLLTQLFQDVHGLSPLLAGLATLPAMLPLPLLGAPAGRLGARIGVWRTSALGLLVSAAGFAGIAASITGPDVLFFLLLWGTGLGILTPAIVSAALDAAPDAPGTASGASNTSRQTGGALGVAVFAVVAGPAYASGFVPRSTALFLAGALAFVTAAALCLVVGQRVGGTARRPAAGTTDAAAGS</sequence>
<feature type="transmembrane region" description="Helical" evidence="6">
    <location>
        <begin position="79"/>
        <end position="103"/>
    </location>
</feature>
<feature type="transmembrane region" description="Helical" evidence="6">
    <location>
        <begin position="165"/>
        <end position="184"/>
    </location>
</feature>
<keyword evidence="9" id="KW-1185">Reference proteome</keyword>
<feature type="transmembrane region" description="Helical" evidence="6">
    <location>
        <begin position="223"/>
        <end position="243"/>
    </location>
</feature>
<feature type="transmembrane region" description="Helical" evidence="6">
    <location>
        <begin position="46"/>
        <end position="67"/>
    </location>
</feature>
<dbReference type="PANTHER" id="PTHR42718:SF9">
    <property type="entry name" value="MAJOR FACILITATOR SUPERFAMILY MULTIDRUG TRANSPORTER MFSC"/>
    <property type="match status" value="1"/>
</dbReference>
<evidence type="ECO:0000259" key="7">
    <source>
        <dbReference type="PROSITE" id="PS50850"/>
    </source>
</evidence>
<evidence type="ECO:0000256" key="3">
    <source>
        <dbReference type="ARBA" id="ARBA00022692"/>
    </source>
</evidence>
<dbReference type="Pfam" id="PF07690">
    <property type="entry name" value="MFS_1"/>
    <property type="match status" value="1"/>
</dbReference>
<reference evidence="8 9" key="1">
    <citation type="journal article" date="2013" name="ISME J.">
        <title>A metabolic model for members of the genus Tetrasphaera involved in enhanced biological phosphorus removal.</title>
        <authorList>
            <person name="Kristiansen R."/>
            <person name="Nguyen H.T.T."/>
            <person name="Saunders A.M."/>
            <person name="Nielsen J.L."/>
            <person name="Wimmer R."/>
            <person name="Le V.Q."/>
            <person name="McIlroy S.J."/>
            <person name="Petrovski S."/>
            <person name="Seviour R.J."/>
            <person name="Calteau A."/>
            <person name="Nielsen K.L."/>
            <person name="Nielsen P.H."/>
        </authorList>
    </citation>
    <scope>NUCLEOTIDE SEQUENCE [LARGE SCALE GENOMIC DNA]</scope>
    <source>
        <strain evidence="8 9">T1-X7</strain>
    </source>
</reference>
<accession>A0A077LV33</accession>
<organism evidence="8 9">
    <name type="scientific">Nostocoides japonicum T1-X7</name>
    <dbReference type="NCBI Taxonomy" id="1194083"/>
    <lineage>
        <taxon>Bacteria</taxon>
        <taxon>Bacillati</taxon>
        <taxon>Actinomycetota</taxon>
        <taxon>Actinomycetes</taxon>
        <taxon>Micrococcales</taxon>
        <taxon>Intrasporangiaceae</taxon>
        <taxon>Nostocoides</taxon>
    </lineage>
</organism>
<dbReference type="Gene3D" id="1.20.1720.10">
    <property type="entry name" value="Multidrug resistance protein D"/>
    <property type="match status" value="1"/>
</dbReference>
<dbReference type="Gene3D" id="1.20.1250.20">
    <property type="entry name" value="MFS general substrate transporter like domains"/>
    <property type="match status" value="1"/>
</dbReference>
<comment type="subcellular location">
    <subcellularLocation>
        <location evidence="1">Cell membrane</location>
        <topology evidence="1">Multi-pass membrane protein</topology>
    </subcellularLocation>
</comment>